<dbReference type="Proteomes" id="UP000008144">
    <property type="component" value="Chromosome 7"/>
</dbReference>
<dbReference type="Ensembl" id="ENSCINT00000020053.3">
    <property type="protein sequence ID" value="ENSCINP00000020053.3"/>
    <property type="gene ID" value="ENSCING00000009933.3"/>
</dbReference>
<feature type="compositionally biased region" description="Polar residues" evidence="1">
    <location>
        <begin position="93"/>
        <end position="104"/>
    </location>
</feature>
<feature type="compositionally biased region" description="Polar residues" evidence="1">
    <location>
        <begin position="181"/>
        <end position="193"/>
    </location>
</feature>
<accession>F6R652</accession>
<feature type="compositionally biased region" description="Basic and acidic residues" evidence="1">
    <location>
        <begin position="315"/>
        <end position="328"/>
    </location>
</feature>
<dbReference type="EMBL" id="EAAA01002357">
    <property type="status" value="NOT_ANNOTATED_CDS"/>
    <property type="molecule type" value="Genomic_DNA"/>
</dbReference>
<proteinExistence type="predicted"/>
<evidence type="ECO:0000313" key="3">
    <source>
        <dbReference type="Proteomes" id="UP000008144"/>
    </source>
</evidence>
<feature type="region of interest" description="Disordered" evidence="1">
    <location>
        <begin position="136"/>
        <end position="197"/>
    </location>
</feature>
<reference evidence="2" key="2">
    <citation type="journal article" date="2008" name="Genome Biol.">
        <title>Improved genome assembly and evidence-based global gene model set for the chordate Ciona intestinalis: new insight into intron and operon populations.</title>
        <authorList>
            <person name="Satou Y."/>
            <person name="Mineta K."/>
            <person name="Ogasawara M."/>
            <person name="Sasakura Y."/>
            <person name="Shoguchi E."/>
            <person name="Ueno K."/>
            <person name="Yamada L."/>
            <person name="Matsumoto J."/>
            <person name="Wasserscheid J."/>
            <person name="Dewar K."/>
            <person name="Wiley G.B."/>
            <person name="Macmil S.L."/>
            <person name="Roe B.A."/>
            <person name="Zeller R.W."/>
            <person name="Hastings K.E."/>
            <person name="Lemaire P."/>
            <person name="Lindquist E."/>
            <person name="Endo T."/>
            <person name="Hotta K."/>
            <person name="Inaba K."/>
        </authorList>
    </citation>
    <scope>NUCLEOTIDE SEQUENCE [LARGE SCALE GENOMIC DNA]</scope>
    <source>
        <strain evidence="2">wild type</strain>
    </source>
</reference>
<dbReference type="AlphaFoldDB" id="F6R652"/>
<reference evidence="3" key="1">
    <citation type="journal article" date="2002" name="Science">
        <title>The draft genome of Ciona intestinalis: insights into chordate and vertebrate origins.</title>
        <authorList>
            <person name="Dehal P."/>
            <person name="Satou Y."/>
            <person name="Campbell R.K."/>
            <person name="Chapman J."/>
            <person name="Degnan B."/>
            <person name="De Tomaso A."/>
            <person name="Davidson B."/>
            <person name="Di Gregorio A."/>
            <person name="Gelpke M."/>
            <person name="Goodstein D.M."/>
            <person name="Harafuji N."/>
            <person name="Hastings K.E."/>
            <person name="Ho I."/>
            <person name="Hotta K."/>
            <person name="Huang W."/>
            <person name="Kawashima T."/>
            <person name="Lemaire P."/>
            <person name="Martinez D."/>
            <person name="Meinertzhagen I.A."/>
            <person name="Necula S."/>
            <person name="Nonaka M."/>
            <person name="Putnam N."/>
            <person name="Rash S."/>
            <person name="Saiga H."/>
            <person name="Satake M."/>
            <person name="Terry A."/>
            <person name="Yamada L."/>
            <person name="Wang H.G."/>
            <person name="Awazu S."/>
            <person name="Azumi K."/>
            <person name="Boore J."/>
            <person name="Branno M."/>
            <person name="Chin-Bow S."/>
            <person name="DeSantis R."/>
            <person name="Doyle S."/>
            <person name="Francino P."/>
            <person name="Keys D.N."/>
            <person name="Haga S."/>
            <person name="Hayashi H."/>
            <person name="Hino K."/>
            <person name="Imai K.S."/>
            <person name="Inaba K."/>
            <person name="Kano S."/>
            <person name="Kobayashi K."/>
            <person name="Kobayashi M."/>
            <person name="Lee B.I."/>
            <person name="Makabe K.W."/>
            <person name="Manohar C."/>
            <person name="Matassi G."/>
            <person name="Medina M."/>
            <person name="Mochizuki Y."/>
            <person name="Mount S."/>
            <person name="Morishita T."/>
            <person name="Miura S."/>
            <person name="Nakayama A."/>
            <person name="Nishizaka S."/>
            <person name="Nomoto H."/>
            <person name="Ohta F."/>
            <person name="Oishi K."/>
            <person name="Rigoutsos I."/>
            <person name="Sano M."/>
            <person name="Sasaki A."/>
            <person name="Sasakura Y."/>
            <person name="Shoguchi E."/>
            <person name="Shin-i T."/>
            <person name="Spagnuolo A."/>
            <person name="Stainier D."/>
            <person name="Suzuki M.M."/>
            <person name="Tassy O."/>
            <person name="Takatori N."/>
            <person name="Tokuoka M."/>
            <person name="Yagi K."/>
            <person name="Yoshizaki F."/>
            <person name="Wada S."/>
            <person name="Zhang C."/>
            <person name="Hyatt P.D."/>
            <person name="Larimer F."/>
            <person name="Detter C."/>
            <person name="Doggett N."/>
            <person name="Glavina T."/>
            <person name="Hawkins T."/>
            <person name="Richardson P."/>
            <person name="Lucas S."/>
            <person name="Kohara Y."/>
            <person name="Levine M."/>
            <person name="Satoh N."/>
            <person name="Rokhsar D.S."/>
        </authorList>
    </citation>
    <scope>NUCLEOTIDE SEQUENCE [LARGE SCALE GENOMIC DNA]</scope>
</reference>
<dbReference type="InParanoid" id="F6R652"/>
<reference evidence="2" key="4">
    <citation type="submission" date="2025-09" db="UniProtKB">
        <authorList>
            <consortium name="Ensembl"/>
        </authorList>
    </citation>
    <scope>IDENTIFICATION</scope>
</reference>
<feature type="region of interest" description="Disordered" evidence="1">
    <location>
        <begin position="24"/>
        <end position="52"/>
    </location>
</feature>
<feature type="compositionally biased region" description="Polar residues" evidence="1">
    <location>
        <begin position="294"/>
        <end position="314"/>
    </location>
</feature>
<name>F6R652_CIOIN</name>
<reference evidence="2" key="3">
    <citation type="submission" date="2025-08" db="UniProtKB">
        <authorList>
            <consortium name="Ensembl"/>
        </authorList>
    </citation>
    <scope>IDENTIFICATION</scope>
</reference>
<dbReference type="GeneTree" id="ENSGT00390000007556"/>
<feature type="compositionally biased region" description="Polar residues" evidence="1">
    <location>
        <begin position="136"/>
        <end position="153"/>
    </location>
</feature>
<keyword evidence="3" id="KW-1185">Reference proteome</keyword>
<feature type="region of interest" description="Disordered" evidence="1">
    <location>
        <begin position="278"/>
        <end position="344"/>
    </location>
</feature>
<organism evidence="2 3">
    <name type="scientific">Ciona intestinalis</name>
    <name type="common">Transparent sea squirt</name>
    <name type="synonym">Ascidia intestinalis</name>
    <dbReference type="NCBI Taxonomy" id="7719"/>
    <lineage>
        <taxon>Eukaryota</taxon>
        <taxon>Metazoa</taxon>
        <taxon>Chordata</taxon>
        <taxon>Tunicata</taxon>
        <taxon>Ascidiacea</taxon>
        <taxon>Phlebobranchia</taxon>
        <taxon>Cionidae</taxon>
        <taxon>Ciona</taxon>
    </lineage>
</organism>
<evidence type="ECO:0000313" key="2">
    <source>
        <dbReference type="Ensembl" id="ENSCINP00000020053.3"/>
    </source>
</evidence>
<evidence type="ECO:0000256" key="1">
    <source>
        <dbReference type="SAM" id="MobiDB-lite"/>
    </source>
</evidence>
<feature type="compositionally biased region" description="Basic residues" evidence="1">
    <location>
        <begin position="158"/>
        <end position="172"/>
    </location>
</feature>
<dbReference type="HOGENOM" id="CLU_651423_0_0_1"/>
<feature type="region of interest" description="Disordered" evidence="1">
    <location>
        <begin position="88"/>
        <end position="109"/>
    </location>
</feature>
<sequence length="422" mass="47420">MANKDAICLDSETSVDYYVTTVNENEPKKSDLSESNNIAVEPPTPTSPKIVVSVDRAGCVKVRKRKKSKRRKKKSNLALDDLALNHSEDETRVTSSASDASQNKVPKRSISLNERDLVRNTKVVFSKDAIPTETKVSVPNGTSLHQNQEQVPVTSAPVRRRPKKKSSFRNNRRGFIEGSIMTGSENAMSSQENNRPHQDFEMLDSSNDVTKLEYDVTKAIKQKDALATLTLFMQDVEEATTVAKQQLEDRRKDPMLRRSRSMTDILGESDVYATDSCDGLRLKSEPPFPHKPQYSHQKQMSLDQKSVVSGSVFTSDHDVSVEDGRDHPVLTPQSSSSGSKEKRSRSLYDLVMATDTDVLTEILYKKVSHNKQGKIPLSHMNARHDSDYGLAHLEQMCKMIEQIGDLRKQNTELKKTITNLEQ</sequence>
<dbReference type="EMBL" id="EAAA01002358">
    <property type="status" value="NOT_ANNOTATED_CDS"/>
    <property type="molecule type" value="Genomic_DNA"/>
</dbReference>
<protein>
    <submittedName>
        <fullName evidence="2">Uncharacterized protein</fullName>
    </submittedName>
</protein>